<dbReference type="Proteomes" id="UP001139721">
    <property type="component" value="Unassembled WGS sequence"/>
</dbReference>
<dbReference type="EMBL" id="JAJKBJ010000015">
    <property type="protein sequence ID" value="MCL9684846.1"/>
    <property type="molecule type" value="Genomic_DNA"/>
</dbReference>
<evidence type="ECO:0000313" key="6">
    <source>
        <dbReference type="EMBL" id="MCL9684846.1"/>
    </source>
</evidence>
<dbReference type="Pfam" id="PF12796">
    <property type="entry name" value="Ank_2"/>
    <property type="match status" value="2"/>
</dbReference>
<feature type="repeat" description="ANK" evidence="3">
    <location>
        <begin position="488"/>
        <end position="520"/>
    </location>
</feature>
<reference evidence="6" key="1">
    <citation type="submission" date="2021-11" db="EMBL/GenBank/DDBJ databases">
        <title>Legionella maioricencis sp. nov., a new species isolated from hot water samples in Mallorca.</title>
        <authorList>
            <person name="Crespi S."/>
            <person name="Drasar V."/>
            <person name="Salva-Serra F."/>
            <person name="Jaen-Luchoro D."/>
            <person name="Pineiro-Iglesias B."/>
            <person name="Aliaga F."/>
            <person name="Fernandez-Juarez V."/>
            <person name="Coll G."/>
            <person name="Moore E.R.B."/>
            <person name="Bennasar-Figueras A."/>
        </authorList>
    </citation>
    <scope>NUCLEOTIDE SEQUENCE</scope>
    <source>
        <strain evidence="6">HCPI-6</strain>
    </source>
</reference>
<sequence>MSSPIRNLPDFIEKIKKIRDSLEQLDPTNNTDALVKFENQLALDELEECLRAKPEEFNKKAAEFLATRWERIGNSSASYTQQPLNKVNLLCVELANILSPLPADPQKYDELKMGEGPYFLLMPSLVVHETLYGVNIHQLKLHEFILSDDGKLFIPIMACLKRAYESETGEMRHLMMKPGVPLFPPLLTASEIARIAQHSPMVIEYYNLIEGYNKKRLHDSNLGVELDKLARALRAGGMHQGGQDEDSGAAANVGILKFTEFWENYPQEKKKWALEYYTNPSLEEALGRLMRPKDAMYQDTRFCVEIIEGNFISPIVSKIQREEGELSQLKEQISEQKKAIKEAMKSTDYTVKVNRNTVKQPQVLPYIFVLDESQQKEIFKHTFHESALYYALEYEPLALPQYFDLLDDTRVNELVTARTRDDDTALIIAAKAGGKESVELLLGADAEIEAFGEDKKRALHWAAINGHNDVVELLLQHGAEVDAETDHEKNTPLHLAITKGHANVVATLLKNGADVMIRNKVDSSLLHLYFWHKDEIFQNAFDLALRHHPELMEPLLFKGITLNAKQQKNCLSRIEGGTYDNVLLYAAVFHPLLLDDLVEELKKQSEDTILSILGSRNSEGKTLLMLAAGLGRIKSVQNLLEMGADIKEYSTHLSSSVLHEAASSAHNNVVELVLTKALEEERAELLTHPDAQGNTVLHVAVPNGGQVVATLLAHGADINARNHAGDNPLDVAIQKQDSKLIVPLLLKANTLTLEKQKSCLSNIENGAYENVLSYAMCEQPDAINELLLANGQMEQCLAGHKAMEQFFDVDAHIASFQEKLKEMEQKARRNYRYDSAVNATKTLIRELKLAKAEFILTEGMSIEDKKVMFKQRCLDAAQLARPVLETHRELAKRVASLILVLLTLPISIPLLVLGVFSLKTQSAQKLNWLKEDLEDKTTPSNNLIMGQA</sequence>
<dbReference type="Pfam" id="PF00023">
    <property type="entry name" value="Ank"/>
    <property type="match status" value="1"/>
</dbReference>
<keyword evidence="2 3" id="KW-0040">ANK repeat</keyword>
<dbReference type="SUPFAM" id="SSF48403">
    <property type="entry name" value="Ankyrin repeat"/>
    <property type="match status" value="1"/>
</dbReference>
<accession>A0A9X2IC38</accession>
<comment type="caution">
    <text evidence="6">The sequence shown here is derived from an EMBL/GenBank/DDBJ whole genome shotgun (WGS) entry which is preliminary data.</text>
</comment>
<evidence type="ECO:0000313" key="7">
    <source>
        <dbReference type="Proteomes" id="UP001139721"/>
    </source>
</evidence>
<dbReference type="InterPro" id="IPR002110">
    <property type="entry name" value="Ankyrin_rpt"/>
</dbReference>
<feature type="repeat" description="ANK" evidence="3">
    <location>
        <begin position="692"/>
        <end position="723"/>
    </location>
</feature>
<name>A0A9X2IC38_9GAMM</name>
<dbReference type="Gene3D" id="1.25.40.20">
    <property type="entry name" value="Ankyrin repeat-containing domain"/>
    <property type="match status" value="3"/>
</dbReference>
<feature type="repeat" description="ANK" evidence="3">
    <location>
        <begin position="619"/>
        <end position="651"/>
    </location>
</feature>
<evidence type="ECO:0000256" key="2">
    <source>
        <dbReference type="ARBA" id="ARBA00023043"/>
    </source>
</evidence>
<feature type="repeat" description="ANK" evidence="3">
    <location>
        <begin position="454"/>
        <end position="486"/>
    </location>
</feature>
<protein>
    <submittedName>
        <fullName evidence="6">Ankyrin repeat domain-containing protein</fullName>
    </submittedName>
</protein>
<keyword evidence="4" id="KW-0175">Coiled coil</keyword>
<evidence type="ECO:0000256" key="1">
    <source>
        <dbReference type="ARBA" id="ARBA00022737"/>
    </source>
</evidence>
<gene>
    <name evidence="6" type="ORF">LOX96_12140</name>
</gene>
<dbReference type="AlphaFoldDB" id="A0A9X2IC38"/>
<proteinExistence type="predicted"/>
<organism evidence="6 7">
    <name type="scientific">Legionella maioricensis</name>
    <dbReference type="NCBI Taxonomy" id="2896528"/>
    <lineage>
        <taxon>Bacteria</taxon>
        <taxon>Pseudomonadati</taxon>
        <taxon>Pseudomonadota</taxon>
        <taxon>Gammaproteobacteria</taxon>
        <taxon>Legionellales</taxon>
        <taxon>Legionellaceae</taxon>
        <taxon>Legionella</taxon>
    </lineage>
</organism>
<dbReference type="PRINTS" id="PR01415">
    <property type="entry name" value="ANKYRIN"/>
</dbReference>
<keyword evidence="7" id="KW-1185">Reference proteome</keyword>
<dbReference type="InterPro" id="IPR036770">
    <property type="entry name" value="Ankyrin_rpt-contain_sf"/>
</dbReference>
<dbReference type="GO" id="GO:0004842">
    <property type="term" value="F:ubiquitin-protein transferase activity"/>
    <property type="evidence" value="ECO:0007669"/>
    <property type="project" value="TreeGrafter"/>
</dbReference>
<dbReference type="RefSeq" id="WP_250423329.1">
    <property type="nucleotide sequence ID" value="NZ_JAJKBJ010000015.1"/>
</dbReference>
<feature type="transmembrane region" description="Helical" evidence="5">
    <location>
        <begin position="894"/>
        <end position="916"/>
    </location>
</feature>
<keyword evidence="5" id="KW-1133">Transmembrane helix</keyword>
<evidence type="ECO:0000256" key="5">
    <source>
        <dbReference type="SAM" id="Phobius"/>
    </source>
</evidence>
<evidence type="ECO:0000256" key="3">
    <source>
        <dbReference type="PROSITE-ProRule" id="PRU00023"/>
    </source>
</evidence>
<keyword evidence="5" id="KW-0812">Transmembrane</keyword>
<keyword evidence="1" id="KW-0677">Repeat</keyword>
<dbReference type="GO" id="GO:0085020">
    <property type="term" value="P:protein K6-linked ubiquitination"/>
    <property type="evidence" value="ECO:0007669"/>
    <property type="project" value="TreeGrafter"/>
</dbReference>
<dbReference type="SMART" id="SM00248">
    <property type="entry name" value="ANK"/>
    <property type="match status" value="8"/>
</dbReference>
<feature type="coiled-coil region" evidence="4">
    <location>
        <begin position="319"/>
        <end position="346"/>
    </location>
</feature>
<evidence type="ECO:0000256" key="4">
    <source>
        <dbReference type="SAM" id="Coils"/>
    </source>
</evidence>
<dbReference type="PROSITE" id="PS50088">
    <property type="entry name" value="ANK_REPEAT"/>
    <property type="match status" value="4"/>
</dbReference>
<keyword evidence="5" id="KW-0472">Membrane</keyword>
<dbReference type="PANTHER" id="PTHR24171">
    <property type="entry name" value="ANKYRIN REPEAT DOMAIN-CONTAINING PROTEIN 39-RELATED"/>
    <property type="match status" value="1"/>
</dbReference>
<dbReference type="PROSITE" id="PS50297">
    <property type="entry name" value="ANK_REP_REGION"/>
    <property type="match status" value="4"/>
</dbReference>